<protein>
    <submittedName>
        <fullName evidence="1">Uncharacterized protein</fullName>
    </submittedName>
</protein>
<comment type="caution">
    <text evidence="1">The sequence shown here is derived from an EMBL/GenBank/DDBJ whole genome shotgun (WGS) entry which is preliminary data.</text>
</comment>
<dbReference type="RefSeq" id="WP_380028827.1">
    <property type="nucleotide sequence ID" value="NZ_JBHSHC010000147.1"/>
</dbReference>
<sequence>MVVFNLYLLFYIKMLGRSDLKNEKPSFFMKEWGCPNQIELLLEQTYLIFVKKVAIKPVTKDAMKNGSA</sequence>
<name>A0ABV9Q9B7_9BACL</name>
<dbReference type="EMBL" id="JBHSHC010000147">
    <property type="protein sequence ID" value="MFC4769847.1"/>
    <property type="molecule type" value="Genomic_DNA"/>
</dbReference>
<reference evidence="2" key="1">
    <citation type="journal article" date="2019" name="Int. J. Syst. Evol. Microbiol.">
        <title>The Global Catalogue of Microorganisms (GCM) 10K type strain sequencing project: providing services to taxonomists for standard genome sequencing and annotation.</title>
        <authorList>
            <consortium name="The Broad Institute Genomics Platform"/>
            <consortium name="The Broad Institute Genome Sequencing Center for Infectious Disease"/>
            <person name="Wu L."/>
            <person name="Ma J."/>
        </authorList>
    </citation>
    <scope>NUCLEOTIDE SEQUENCE [LARGE SCALE GENOMIC DNA]</scope>
    <source>
        <strain evidence="2">WYCCWR 12678</strain>
    </source>
</reference>
<gene>
    <name evidence="1" type="ORF">ACFO8Q_21300</name>
</gene>
<evidence type="ECO:0000313" key="1">
    <source>
        <dbReference type="EMBL" id="MFC4769847.1"/>
    </source>
</evidence>
<dbReference type="Proteomes" id="UP001596002">
    <property type="component" value="Unassembled WGS sequence"/>
</dbReference>
<accession>A0ABV9Q9B7</accession>
<organism evidence="1 2">
    <name type="scientific">Effusibacillus consociatus</name>
    <dbReference type="NCBI Taxonomy" id="1117041"/>
    <lineage>
        <taxon>Bacteria</taxon>
        <taxon>Bacillati</taxon>
        <taxon>Bacillota</taxon>
        <taxon>Bacilli</taxon>
        <taxon>Bacillales</taxon>
        <taxon>Alicyclobacillaceae</taxon>
        <taxon>Effusibacillus</taxon>
    </lineage>
</organism>
<keyword evidence="2" id="KW-1185">Reference proteome</keyword>
<evidence type="ECO:0000313" key="2">
    <source>
        <dbReference type="Proteomes" id="UP001596002"/>
    </source>
</evidence>
<proteinExistence type="predicted"/>